<keyword evidence="3" id="KW-1185">Reference proteome</keyword>
<dbReference type="InterPro" id="IPR002477">
    <property type="entry name" value="Peptidoglycan-bd-like"/>
</dbReference>
<protein>
    <submittedName>
        <fullName evidence="2">Peptidoglycan-binding protein</fullName>
    </submittedName>
</protein>
<organism evidence="2 3">
    <name type="scientific">Gordonibacter massiliensis</name>
    <name type="common">ex Traore et al. 2017</name>
    <dbReference type="NCBI Taxonomy" id="1841863"/>
    <lineage>
        <taxon>Bacteria</taxon>
        <taxon>Bacillati</taxon>
        <taxon>Actinomycetota</taxon>
        <taxon>Coriobacteriia</taxon>
        <taxon>Eggerthellales</taxon>
        <taxon>Eggerthellaceae</taxon>
        <taxon>Gordonibacter</taxon>
    </lineage>
</organism>
<dbReference type="AlphaFoldDB" id="A0A842JG40"/>
<dbReference type="Proteomes" id="UP000587396">
    <property type="component" value="Unassembled WGS sequence"/>
</dbReference>
<dbReference type="RefSeq" id="WP_080144435.1">
    <property type="nucleotide sequence ID" value="NZ_JAASIO010000001.1"/>
</dbReference>
<dbReference type="Gene3D" id="1.10.101.10">
    <property type="entry name" value="PGBD-like superfamily/PGBD"/>
    <property type="match status" value="2"/>
</dbReference>
<dbReference type="SUPFAM" id="SSF47090">
    <property type="entry name" value="PGBD-like"/>
    <property type="match status" value="2"/>
</dbReference>
<dbReference type="InterPro" id="IPR036366">
    <property type="entry name" value="PGBDSf"/>
</dbReference>
<reference evidence="2 3" key="1">
    <citation type="submission" date="2020-08" db="EMBL/GenBank/DDBJ databases">
        <authorList>
            <person name="Liu C."/>
            <person name="Sun Q."/>
        </authorList>
    </citation>
    <scope>NUCLEOTIDE SEQUENCE [LARGE SCALE GENOMIC DNA]</scope>
    <source>
        <strain evidence="2 3">N22</strain>
    </source>
</reference>
<evidence type="ECO:0000313" key="2">
    <source>
        <dbReference type="EMBL" id="MBC2888279.1"/>
    </source>
</evidence>
<dbReference type="Pfam" id="PF01471">
    <property type="entry name" value="PG_binding_1"/>
    <property type="match status" value="2"/>
</dbReference>
<proteinExistence type="predicted"/>
<dbReference type="EMBL" id="JACMSE010000001">
    <property type="protein sequence ID" value="MBC2888279.1"/>
    <property type="molecule type" value="Genomic_DNA"/>
</dbReference>
<feature type="domain" description="Peptidoglycan binding-like" evidence="1">
    <location>
        <begin position="9"/>
        <end position="53"/>
    </location>
</feature>
<comment type="caution">
    <text evidence="2">The sequence shown here is derived from an EMBL/GenBank/DDBJ whole genome shotgun (WGS) entry which is preliminary data.</text>
</comment>
<sequence length="298" mass="31801">METIKRHDTGAAVEDVQQRLATIGLLDQAAVDGVFDERTAAAVRAFCIQAGLPSGEDVTDKVWSALVDASYFLGDRTLYLRMPHFHGHDVEELQQALGALGFACGANDGIFGAYTELALRKFQLNLGLPSDGIAGAYTYSAIRNLHHSWEGKEAVHEAVHLGFARAADVLEHNALCLFGTCDFTRSVASRMSNLALATSPASKIVSADSLLVAPDRDMLLVHIVLAEEDTAEAVPRVSFDDEATLPLRLETAIGVADAAAPSRIAVELPGTMWEDAGEGRSAQHFAITLLDALCSALS</sequence>
<name>A0A842JG40_9ACTN</name>
<evidence type="ECO:0000313" key="3">
    <source>
        <dbReference type="Proteomes" id="UP000587396"/>
    </source>
</evidence>
<gene>
    <name evidence="2" type="ORF">H7313_02800</name>
</gene>
<accession>A0A842JG40</accession>
<feature type="domain" description="Peptidoglycan binding-like" evidence="1">
    <location>
        <begin position="87"/>
        <end position="141"/>
    </location>
</feature>
<dbReference type="InterPro" id="IPR036365">
    <property type="entry name" value="PGBD-like_sf"/>
</dbReference>
<evidence type="ECO:0000259" key="1">
    <source>
        <dbReference type="Pfam" id="PF01471"/>
    </source>
</evidence>